<evidence type="ECO:0000313" key="2">
    <source>
        <dbReference type="Proteomes" id="UP001202134"/>
    </source>
</evidence>
<accession>A0ABT0KNH3</accession>
<dbReference type="GO" id="GO:0003746">
    <property type="term" value="F:translation elongation factor activity"/>
    <property type="evidence" value="ECO:0007669"/>
    <property type="project" value="UniProtKB-KW"/>
</dbReference>
<keyword evidence="1" id="KW-0251">Elongation factor</keyword>
<reference evidence="1 2" key="1">
    <citation type="submission" date="2022-01" db="EMBL/GenBank/DDBJ databases">
        <title>Whole genome-based taxonomy of the Shewanellaceae.</title>
        <authorList>
            <person name="Martin-Rodriguez A.J."/>
        </authorList>
    </citation>
    <scope>NUCLEOTIDE SEQUENCE [LARGE SCALE GENOMIC DNA]</scope>
    <source>
        <strain evidence="1 2">DSM 24955</strain>
    </source>
</reference>
<proteinExistence type="predicted"/>
<dbReference type="Proteomes" id="UP001202134">
    <property type="component" value="Unassembled WGS sequence"/>
</dbReference>
<keyword evidence="1" id="KW-0648">Protein biosynthesis</keyword>
<gene>
    <name evidence="1" type="ORF">L2737_08670</name>
</gene>
<dbReference type="RefSeq" id="WP_102529346.1">
    <property type="nucleotide sequence ID" value="NZ_JAKIKU010000004.1"/>
</dbReference>
<sequence>MTEKESLLQNLLDILIVQRQTALSAAEDAHNDATNEQSVAETQYDTIGLEAAYLAHGQSQRVADIDIMIKRLTALPLKDFTAEDDINLGAIVTLEAGMNCWLLPVCGGIKLDDGNIVVITPQSPLGQKLDGAMVNEKLNDGRLILAIR</sequence>
<protein>
    <submittedName>
        <fullName evidence="1">Transcription elongation factor</fullName>
    </submittedName>
</protein>
<evidence type="ECO:0000313" key="1">
    <source>
        <dbReference type="EMBL" id="MCL1045397.1"/>
    </source>
</evidence>
<organism evidence="1 2">
    <name type="scientific">Shewanella electrodiphila</name>
    <dbReference type="NCBI Taxonomy" id="934143"/>
    <lineage>
        <taxon>Bacteria</taxon>
        <taxon>Pseudomonadati</taxon>
        <taxon>Pseudomonadota</taxon>
        <taxon>Gammaproteobacteria</taxon>
        <taxon>Alteromonadales</taxon>
        <taxon>Shewanellaceae</taxon>
        <taxon>Shewanella</taxon>
    </lineage>
</organism>
<name>A0ABT0KNH3_9GAMM</name>
<comment type="caution">
    <text evidence="1">The sequence shown here is derived from an EMBL/GenBank/DDBJ whole genome shotgun (WGS) entry which is preliminary data.</text>
</comment>
<keyword evidence="2" id="KW-1185">Reference proteome</keyword>
<dbReference type="EMBL" id="JAKIKU010000004">
    <property type="protein sequence ID" value="MCL1045397.1"/>
    <property type="molecule type" value="Genomic_DNA"/>
</dbReference>